<evidence type="ECO:0000313" key="2">
    <source>
        <dbReference type="Proteomes" id="UP000008793"/>
    </source>
</evidence>
<proteinExistence type="predicted"/>
<dbReference type="Proteomes" id="UP000008793">
    <property type="component" value="Chromosome"/>
</dbReference>
<dbReference type="KEGG" id="ebi:EbC_38890"/>
<keyword evidence="2" id="KW-1185">Reference proteome</keyword>
<organism evidence="2">
    <name type="scientific">Erwinia billingiae (strain Eb661)</name>
    <dbReference type="NCBI Taxonomy" id="634500"/>
    <lineage>
        <taxon>Bacteria</taxon>
        <taxon>Pseudomonadati</taxon>
        <taxon>Pseudomonadota</taxon>
        <taxon>Gammaproteobacteria</taxon>
        <taxon>Enterobacterales</taxon>
        <taxon>Erwiniaceae</taxon>
        <taxon>Erwinia</taxon>
    </lineage>
</organism>
<evidence type="ECO:0000313" key="1">
    <source>
        <dbReference type="EMBL" id="CAX61420.1"/>
    </source>
</evidence>
<dbReference type="EMBL" id="FP236843">
    <property type="protein sequence ID" value="CAX61420.1"/>
    <property type="molecule type" value="Genomic_DNA"/>
</dbReference>
<protein>
    <submittedName>
        <fullName evidence="1">Uncharacterized protein</fullName>
    </submittedName>
</protein>
<name>D8MX63_ERWBE</name>
<accession>D8MX63</accession>
<dbReference type="STRING" id="634500.EbC_38890"/>
<sequence>MLTRAALTALIGKLLQNINADVNAARETLKTAQNAWFRE</sequence>
<dbReference type="HOGENOM" id="CLU_3309420_0_0_6"/>
<reference evidence="1 2" key="1">
    <citation type="journal article" date="2010" name="BMC Genomics">
        <title>Genome comparison of the epiphytic bacteria Erwinia billingiae and E. tasmaniensis with the pear pathogen E. pyrifoliae.</title>
        <authorList>
            <person name="Kube M."/>
            <person name="Migdoll A.M."/>
            <person name="Gehring I."/>
            <person name="Heitmann K."/>
            <person name="Mayer Y."/>
            <person name="Kuhl H."/>
            <person name="Knaust F."/>
            <person name="Geider K."/>
            <person name="Reinhardt R."/>
        </authorList>
    </citation>
    <scope>NUCLEOTIDE SEQUENCE [LARGE SCALE GENOMIC DNA]</scope>
    <source>
        <strain evidence="1 2">Eb661</strain>
    </source>
</reference>
<gene>
    <name evidence="1" type="ordered locus">EbC_38890</name>
</gene>
<dbReference type="AlphaFoldDB" id="D8MX63"/>